<dbReference type="AlphaFoldDB" id="A0A8S1JRE1"/>
<gene>
    <name evidence="1" type="ORF">PPRIM_AZ9-3.1.T0080091</name>
</gene>
<protein>
    <submittedName>
        <fullName evidence="1">Uncharacterized protein</fullName>
    </submittedName>
</protein>
<comment type="caution">
    <text evidence="1">The sequence shown here is derived from an EMBL/GenBank/DDBJ whole genome shotgun (WGS) entry which is preliminary data.</text>
</comment>
<evidence type="ECO:0000313" key="2">
    <source>
        <dbReference type="Proteomes" id="UP000688137"/>
    </source>
</evidence>
<reference evidence="1" key="1">
    <citation type="submission" date="2021-01" db="EMBL/GenBank/DDBJ databases">
        <authorList>
            <consortium name="Genoscope - CEA"/>
            <person name="William W."/>
        </authorList>
    </citation>
    <scope>NUCLEOTIDE SEQUENCE</scope>
</reference>
<name>A0A8S1JRE1_PARPR</name>
<dbReference type="EMBL" id="CAJJDM010000004">
    <property type="protein sequence ID" value="CAD8044527.1"/>
    <property type="molecule type" value="Genomic_DNA"/>
</dbReference>
<evidence type="ECO:0000313" key="1">
    <source>
        <dbReference type="EMBL" id="CAD8044527.1"/>
    </source>
</evidence>
<proteinExistence type="predicted"/>
<organism evidence="1 2">
    <name type="scientific">Paramecium primaurelia</name>
    <dbReference type="NCBI Taxonomy" id="5886"/>
    <lineage>
        <taxon>Eukaryota</taxon>
        <taxon>Sar</taxon>
        <taxon>Alveolata</taxon>
        <taxon>Ciliophora</taxon>
        <taxon>Intramacronucleata</taxon>
        <taxon>Oligohymenophorea</taxon>
        <taxon>Peniculida</taxon>
        <taxon>Parameciidae</taxon>
        <taxon>Paramecium</taxon>
    </lineage>
</organism>
<dbReference type="Proteomes" id="UP000688137">
    <property type="component" value="Unassembled WGS sequence"/>
</dbReference>
<keyword evidence="2" id="KW-1185">Reference proteome</keyword>
<accession>A0A8S1JRE1</accession>
<sequence>MQLIKKPKDNIDISLNLNKIDLLQTVELQHSIHPNNIEHGQQEQSQVLVSNYKYSYDSQQFVLLCPVYTESQSVINGP</sequence>